<gene>
    <name evidence="6" type="ORF">ACIBG2_00145</name>
</gene>
<dbReference type="Gene3D" id="3.30.470.20">
    <property type="entry name" value="ATP-grasp fold, B domain"/>
    <property type="match status" value="1"/>
</dbReference>
<sequence length="456" mass="47765">MRKAPLLLVYARGGPPLADVLPRLAAVAETHLLKLASPPPAGATAVARHCASVTDASAEGLGGPALIERIAGAAAGLGARGVLTFSEFALIATALAAERLGLPGPGRGVTRARSKRLMRRTWASSGVPVPRFQAVDSLEDLDLAWERLSPPILLKTAWGAGSIGQVLIHRREDIPAAFHRARAAAARARSAQLAELYAGGADELIAEDIIPASRSSWHEDAQYADYLSVEGLVVNGTYHPVCITERLPTLHPFVERGNLAPSVLPEPLQREIEEVSARAVNALGLSTCGTRTELKLLPDRHVCLLETAASLGGHLLTRQVAAIHGVDLVAALAKAALGLDPGLPPRMITGPGGRAAGSINMIAADSRGVPWTSAPAFDPERLDLGALVSPGTRAEIVPDFTALGRGERMLPFDPPSGALNRAGVLYLEAGDAKTLVHDAYTILDRLESAMSTAALR</sequence>
<keyword evidence="2 4" id="KW-0547">Nucleotide-binding</keyword>
<comment type="caution">
    <text evidence="6">The sequence shown here is derived from an EMBL/GenBank/DDBJ whole genome shotgun (WGS) entry which is preliminary data.</text>
</comment>
<dbReference type="InterPro" id="IPR041472">
    <property type="entry name" value="BL00235/CARNS1_N"/>
</dbReference>
<dbReference type="PROSITE" id="PS50975">
    <property type="entry name" value="ATP_GRASP"/>
    <property type="match status" value="1"/>
</dbReference>
<reference evidence="6 7" key="1">
    <citation type="submission" date="2024-10" db="EMBL/GenBank/DDBJ databases">
        <title>The Natural Products Discovery Center: Release of the First 8490 Sequenced Strains for Exploring Actinobacteria Biosynthetic Diversity.</title>
        <authorList>
            <person name="Kalkreuter E."/>
            <person name="Kautsar S.A."/>
            <person name="Yang D."/>
            <person name="Bader C.D."/>
            <person name="Teijaro C.N."/>
            <person name="Fluegel L."/>
            <person name="Davis C.M."/>
            <person name="Simpson J.R."/>
            <person name="Lauterbach L."/>
            <person name="Steele A.D."/>
            <person name="Gui C."/>
            <person name="Meng S."/>
            <person name="Li G."/>
            <person name="Viehrig K."/>
            <person name="Ye F."/>
            <person name="Su P."/>
            <person name="Kiefer A.F."/>
            <person name="Nichols A."/>
            <person name="Cepeda A.J."/>
            <person name="Yan W."/>
            <person name="Fan B."/>
            <person name="Jiang Y."/>
            <person name="Adhikari A."/>
            <person name="Zheng C.-J."/>
            <person name="Schuster L."/>
            <person name="Cowan T.M."/>
            <person name="Smanski M.J."/>
            <person name="Chevrette M.G."/>
            <person name="De Carvalho L.P.S."/>
            <person name="Shen B."/>
        </authorList>
    </citation>
    <scope>NUCLEOTIDE SEQUENCE [LARGE SCALE GENOMIC DNA]</scope>
    <source>
        <strain evidence="6 7">NPDC050545</strain>
    </source>
</reference>
<evidence type="ECO:0000256" key="3">
    <source>
        <dbReference type="ARBA" id="ARBA00022840"/>
    </source>
</evidence>
<keyword evidence="7" id="KW-1185">Reference proteome</keyword>
<dbReference type="PANTHER" id="PTHR43585">
    <property type="entry name" value="FUMIPYRROLE BIOSYNTHESIS PROTEIN C"/>
    <property type="match status" value="1"/>
</dbReference>
<evidence type="ECO:0000256" key="2">
    <source>
        <dbReference type="ARBA" id="ARBA00022741"/>
    </source>
</evidence>
<organism evidence="6 7">
    <name type="scientific">Nonomuraea typhae</name>
    <dbReference type="NCBI Taxonomy" id="2603600"/>
    <lineage>
        <taxon>Bacteria</taxon>
        <taxon>Bacillati</taxon>
        <taxon>Actinomycetota</taxon>
        <taxon>Actinomycetes</taxon>
        <taxon>Streptosporangiales</taxon>
        <taxon>Streptosporangiaceae</taxon>
        <taxon>Nonomuraea</taxon>
    </lineage>
</organism>
<accession>A0ABW7YIN6</accession>
<dbReference type="PANTHER" id="PTHR43585:SF2">
    <property type="entry name" value="ATP-GRASP ENZYME FSQD"/>
    <property type="match status" value="1"/>
</dbReference>
<dbReference type="InterPro" id="IPR052032">
    <property type="entry name" value="ATP-dep_AA_Ligase"/>
</dbReference>
<keyword evidence="3 4" id="KW-0067">ATP-binding</keyword>
<dbReference type="RefSeq" id="WP_397077465.1">
    <property type="nucleotide sequence ID" value="NZ_JBITGY010000001.1"/>
</dbReference>
<evidence type="ECO:0000313" key="7">
    <source>
        <dbReference type="Proteomes" id="UP001612741"/>
    </source>
</evidence>
<proteinExistence type="predicted"/>
<feature type="domain" description="ATP-grasp" evidence="5">
    <location>
        <begin position="119"/>
        <end position="337"/>
    </location>
</feature>
<evidence type="ECO:0000313" key="6">
    <source>
        <dbReference type="EMBL" id="MFI6495762.1"/>
    </source>
</evidence>
<dbReference type="Pfam" id="PF18130">
    <property type="entry name" value="ATPgrasp_N"/>
    <property type="match status" value="1"/>
</dbReference>
<dbReference type="EMBL" id="JBITGY010000001">
    <property type="protein sequence ID" value="MFI6495762.1"/>
    <property type="molecule type" value="Genomic_DNA"/>
</dbReference>
<evidence type="ECO:0000256" key="1">
    <source>
        <dbReference type="ARBA" id="ARBA00022598"/>
    </source>
</evidence>
<dbReference type="InterPro" id="IPR011761">
    <property type="entry name" value="ATP-grasp"/>
</dbReference>
<name>A0ABW7YIN6_9ACTN</name>
<evidence type="ECO:0000256" key="4">
    <source>
        <dbReference type="PROSITE-ProRule" id="PRU00409"/>
    </source>
</evidence>
<dbReference type="SUPFAM" id="SSF56059">
    <property type="entry name" value="Glutathione synthetase ATP-binding domain-like"/>
    <property type="match status" value="1"/>
</dbReference>
<dbReference type="Proteomes" id="UP001612741">
    <property type="component" value="Unassembled WGS sequence"/>
</dbReference>
<protein>
    <submittedName>
        <fullName evidence="6">Acetyl-CoA carboxylase biotin carboxylase subunit family protein</fullName>
    </submittedName>
</protein>
<keyword evidence="1" id="KW-0436">Ligase</keyword>
<evidence type="ECO:0000259" key="5">
    <source>
        <dbReference type="PROSITE" id="PS50975"/>
    </source>
</evidence>